<dbReference type="HOGENOM" id="CLU_3006025_0_0_9"/>
<dbReference type="Proteomes" id="UP000005396">
    <property type="component" value="Unassembled WGS sequence"/>
</dbReference>
<sequence length="56" mass="5943">MGDGSAFMYCEARFAVIAGAVWIAGRMMKMGDGISDGLGRGKMFSAVLCEGKCRCE</sequence>
<name>A8RRM7_ENTBW</name>
<evidence type="ECO:0000313" key="2">
    <source>
        <dbReference type="Proteomes" id="UP000005396"/>
    </source>
</evidence>
<evidence type="ECO:0000313" key="1">
    <source>
        <dbReference type="EMBL" id="EDP16705.1"/>
    </source>
</evidence>
<comment type="caution">
    <text evidence="1">The sequence shown here is derived from an EMBL/GenBank/DDBJ whole genome shotgun (WGS) entry which is preliminary data.</text>
</comment>
<reference evidence="1 2" key="1">
    <citation type="submission" date="2007-08" db="EMBL/GenBank/DDBJ databases">
        <authorList>
            <person name="Fulton L."/>
            <person name="Clifton S."/>
            <person name="Fulton B."/>
            <person name="Xu J."/>
            <person name="Minx P."/>
            <person name="Pepin K.H."/>
            <person name="Johnson M."/>
            <person name="Thiruvilangam P."/>
            <person name="Bhonagiri V."/>
            <person name="Nash W.E."/>
            <person name="Mardis E.R."/>
            <person name="Wilson R.K."/>
        </authorList>
    </citation>
    <scope>NUCLEOTIDE SEQUENCE [LARGE SCALE GENOMIC DNA]</scope>
    <source>
        <strain evidence="2">ATCC BAA-613 / DSM 15670 / CCUG 46953 / JCM 12243 / WAL 16351</strain>
    </source>
</reference>
<dbReference type="PaxDb" id="411902-CLOBOL_03039"/>
<organism evidence="1 2">
    <name type="scientific">Enterocloster bolteae (strain ATCC BAA-613 / DSM 15670 / CCUG 46953 / JCM 12243 / WAL 16351)</name>
    <name type="common">Clostridium bolteae</name>
    <dbReference type="NCBI Taxonomy" id="411902"/>
    <lineage>
        <taxon>Bacteria</taxon>
        <taxon>Bacillati</taxon>
        <taxon>Bacillota</taxon>
        <taxon>Clostridia</taxon>
        <taxon>Lachnospirales</taxon>
        <taxon>Lachnospiraceae</taxon>
        <taxon>Enterocloster</taxon>
    </lineage>
</organism>
<proteinExistence type="predicted"/>
<dbReference type="AlphaFoldDB" id="A8RRM7"/>
<protein>
    <submittedName>
        <fullName evidence="1">Uncharacterized protein</fullName>
    </submittedName>
</protein>
<accession>A8RRM7</accession>
<dbReference type="EMBL" id="ABCC02000028">
    <property type="protein sequence ID" value="EDP16705.1"/>
    <property type="molecule type" value="Genomic_DNA"/>
</dbReference>
<gene>
    <name evidence="1" type="ORF">CLOBOL_03039</name>
</gene>
<reference evidence="1 2" key="2">
    <citation type="submission" date="2007-09" db="EMBL/GenBank/DDBJ databases">
        <title>Draft genome sequence of Clostridium bolteae (ATCC BAA-613).</title>
        <authorList>
            <person name="Sudarsanam P."/>
            <person name="Ley R."/>
            <person name="Guruge J."/>
            <person name="Turnbaugh P.J."/>
            <person name="Mahowald M."/>
            <person name="Liep D."/>
            <person name="Gordon J."/>
        </authorList>
    </citation>
    <scope>NUCLEOTIDE SEQUENCE [LARGE SCALE GENOMIC DNA]</scope>
    <source>
        <strain evidence="2">ATCC BAA-613 / DSM 15670 / CCUG 46953 / JCM 12243 / WAL 16351</strain>
    </source>
</reference>